<gene>
    <name evidence="1" type="ORF">A2937_02620</name>
</gene>
<dbReference type="Proteomes" id="UP000177987">
    <property type="component" value="Unassembled WGS sequence"/>
</dbReference>
<dbReference type="EMBL" id="MHUW01000007">
    <property type="protein sequence ID" value="OHA84064.1"/>
    <property type="molecule type" value="Genomic_DNA"/>
</dbReference>
<organism evidence="1 2">
    <name type="scientific">Candidatus Yonathbacteria bacterium RIFCSPLOWO2_01_FULL_47_33b</name>
    <dbReference type="NCBI Taxonomy" id="1802727"/>
    <lineage>
        <taxon>Bacteria</taxon>
        <taxon>Candidatus Yonathiibacteriota</taxon>
    </lineage>
</organism>
<evidence type="ECO:0000313" key="1">
    <source>
        <dbReference type="EMBL" id="OHA84064.1"/>
    </source>
</evidence>
<proteinExistence type="predicted"/>
<protein>
    <submittedName>
        <fullName evidence="1">Uncharacterized protein</fullName>
    </submittedName>
</protein>
<sequence>MCKECEKRATTMRSGPLKRHISSISSATIEELCQWFRAGQIDIVEVNFEAEDITVTIGLESEIAMLEAALLIPYRPSRDAKLEELITGLIK</sequence>
<dbReference type="STRING" id="1802727.A2937_02620"/>
<evidence type="ECO:0000313" key="2">
    <source>
        <dbReference type="Proteomes" id="UP000177987"/>
    </source>
</evidence>
<accession>A0A1G2SGJ4</accession>
<reference evidence="1 2" key="1">
    <citation type="journal article" date="2016" name="Nat. Commun.">
        <title>Thousands of microbial genomes shed light on interconnected biogeochemical processes in an aquifer system.</title>
        <authorList>
            <person name="Anantharaman K."/>
            <person name="Brown C.T."/>
            <person name="Hug L.A."/>
            <person name="Sharon I."/>
            <person name="Castelle C.J."/>
            <person name="Probst A.J."/>
            <person name="Thomas B.C."/>
            <person name="Singh A."/>
            <person name="Wilkins M.J."/>
            <person name="Karaoz U."/>
            <person name="Brodie E.L."/>
            <person name="Williams K.H."/>
            <person name="Hubbard S.S."/>
            <person name="Banfield J.F."/>
        </authorList>
    </citation>
    <scope>NUCLEOTIDE SEQUENCE [LARGE SCALE GENOMIC DNA]</scope>
</reference>
<dbReference type="AlphaFoldDB" id="A0A1G2SGJ4"/>
<comment type="caution">
    <text evidence="1">The sequence shown here is derived from an EMBL/GenBank/DDBJ whole genome shotgun (WGS) entry which is preliminary data.</text>
</comment>
<name>A0A1G2SGJ4_9BACT</name>